<proteinExistence type="predicted"/>
<name>A0ACB7J5E4_PLECO</name>
<organism evidence="1 2">
    <name type="scientific">Pleurotus cornucopiae</name>
    <name type="common">Cornucopia mushroom</name>
    <dbReference type="NCBI Taxonomy" id="5321"/>
    <lineage>
        <taxon>Eukaryota</taxon>
        <taxon>Fungi</taxon>
        <taxon>Dikarya</taxon>
        <taxon>Basidiomycota</taxon>
        <taxon>Agaricomycotina</taxon>
        <taxon>Agaricomycetes</taxon>
        <taxon>Agaricomycetidae</taxon>
        <taxon>Agaricales</taxon>
        <taxon>Pleurotineae</taxon>
        <taxon>Pleurotaceae</taxon>
        <taxon>Pleurotus</taxon>
    </lineage>
</organism>
<protein>
    <submittedName>
        <fullName evidence="1">Uncharacterized protein</fullName>
    </submittedName>
</protein>
<sequence length="530" mass="56824">MAVFLPAGVLLLSVLGLAACAQGRPNPLSRDGHWPITSPAHTEHHVKDIDTSAIYHQHVQRASQRYSRMLGSSVEKRFNQAVIENAVSHLQETQANASASVNLLILDESDNPNPKGSGFSPIGLEIALVQPVIRAEQPRHPNSIGLDIQANDIGCENSLTSSLATNLHATDIATVQIGTPPKNFSLFVDSGSSDLWVGHEECKGYDVGDCGAHTFLGNSSTTFNNTGHPWHIRYGAGFVLGKIVTDLVSIAGLQLKAPHKFGVAMEESPEFASSKIPYDGFLGTAKSHLSQQHAPTLIEALRNEGLVKEGIVSYHIPRALDTMKAGAPVKNVGELTLGAMNPAKFNASTLVTVPNVSPTGFWEAPVDEVRVNGTSIGLARRSAILDTGSTLLVAPKEDVSAIHMLIPGSLYTGTRWIIPCTTNATISLVISGQEFPIDSRDLLFLPLNMGRLKGYCWSTISEMRGVSKPKGTNISKTGGKTTSWLVGDVFLKNVYFSTNLDRDTISVARLAEQPELAASEATELKDKTAD</sequence>
<keyword evidence="2" id="KW-1185">Reference proteome</keyword>
<comment type="caution">
    <text evidence="1">The sequence shown here is derived from an EMBL/GenBank/DDBJ whole genome shotgun (WGS) entry which is preliminary data.</text>
</comment>
<dbReference type="EMBL" id="WQMT02000002">
    <property type="protein sequence ID" value="KAG9225485.1"/>
    <property type="molecule type" value="Genomic_DNA"/>
</dbReference>
<evidence type="ECO:0000313" key="1">
    <source>
        <dbReference type="EMBL" id="KAG9225485.1"/>
    </source>
</evidence>
<accession>A0ACB7J5E4</accession>
<reference evidence="1 2" key="1">
    <citation type="journal article" date="2021" name="Appl. Environ. Microbiol.">
        <title>Genetic linkage and physical mapping for an oyster mushroom Pleurotus cornucopiae and QTL analysis for the trait cap color.</title>
        <authorList>
            <person name="Zhang Y."/>
            <person name="Gao W."/>
            <person name="Sonnenberg A."/>
            <person name="Chen Q."/>
            <person name="Zhang J."/>
            <person name="Huang C."/>
        </authorList>
    </citation>
    <scope>NUCLEOTIDE SEQUENCE [LARGE SCALE GENOMIC DNA]</scope>
    <source>
        <strain evidence="1">CCMSSC00406</strain>
    </source>
</reference>
<dbReference type="Proteomes" id="UP000824881">
    <property type="component" value="Unassembled WGS sequence"/>
</dbReference>
<gene>
    <name evidence="1" type="ORF">CCMSSC00406_0002988</name>
</gene>
<evidence type="ECO:0000313" key="2">
    <source>
        <dbReference type="Proteomes" id="UP000824881"/>
    </source>
</evidence>